<gene>
    <name evidence="1" type="ORF">Patl1_30767</name>
</gene>
<name>A0ACC1ABZ9_9ROSI</name>
<reference evidence="2" key="1">
    <citation type="journal article" date="2023" name="G3 (Bethesda)">
        <title>Genome assembly and association tests identify interacting loci associated with vigor, precocity, and sex in interspecific pistachio rootstocks.</title>
        <authorList>
            <person name="Palmer W."/>
            <person name="Jacygrad E."/>
            <person name="Sagayaradj S."/>
            <person name="Cavanaugh K."/>
            <person name="Han R."/>
            <person name="Bertier L."/>
            <person name="Beede B."/>
            <person name="Kafkas S."/>
            <person name="Golino D."/>
            <person name="Preece J."/>
            <person name="Michelmore R."/>
        </authorList>
    </citation>
    <scope>NUCLEOTIDE SEQUENCE [LARGE SCALE GENOMIC DNA]</scope>
</reference>
<keyword evidence="2" id="KW-1185">Reference proteome</keyword>
<proteinExistence type="predicted"/>
<comment type="caution">
    <text evidence="1">The sequence shown here is derived from an EMBL/GenBank/DDBJ whole genome shotgun (WGS) entry which is preliminary data.</text>
</comment>
<dbReference type="EMBL" id="CM047907">
    <property type="protein sequence ID" value="KAJ0083775.1"/>
    <property type="molecule type" value="Genomic_DNA"/>
</dbReference>
<evidence type="ECO:0000313" key="2">
    <source>
        <dbReference type="Proteomes" id="UP001164250"/>
    </source>
</evidence>
<organism evidence="1 2">
    <name type="scientific">Pistacia atlantica</name>
    <dbReference type="NCBI Taxonomy" id="434234"/>
    <lineage>
        <taxon>Eukaryota</taxon>
        <taxon>Viridiplantae</taxon>
        <taxon>Streptophyta</taxon>
        <taxon>Embryophyta</taxon>
        <taxon>Tracheophyta</taxon>
        <taxon>Spermatophyta</taxon>
        <taxon>Magnoliopsida</taxon>
        <taxon>eudicotyledons</taxon>
        <taxon>Gunneridae</taxon>
        <taxon>Pentapetalae</taxon>
        <taxon>rosids</taxon>
        <taxon>malvids</taxon>
        <taxon>Sapindales</taxon>
        <taxon>Anacardiaceae</taxon>
        <taxon>Pistacia</taxon>
    </lineage>
</organism>
<accession>A0ACC1ABZ9</accession>
<protein>
    <submittedName>
        <fullName evidence="1">Uncharacterized protein</fullName>
    </submittedName>
</protein>
<evidence type="ECO:0000313" key="1">
    <source>
        <dbReference type="EMBL" id="KAJ0083775.1"/>
    </source>
</evidence>
<sequence length="52" mass="5742">MVLFRLATANTQSTVLYVKIFAISGAIIATGPWIIQLPCFDNHLGFIQCKCL</sequence>
<dbReference type="Proteomes" id="UP001164250">
    <property type="component" value="Chromosome 11"/>
</dbReference>